<proteinExistence type="predicted"/>
<name>A0A8H4LNU6_9HYPO</name>
<dbReference type="OrthoDB" id="4842715at2759"/>
<keyword evidence="5" id="KW-0808">Transferase</keyword>
<dbReference type="GO" id="GO:0003964">
    <property type="term" value="F:RNA-directed DNA polymerase activity"/>
    <property type="evidence" value="ECO:0007669"/>
    <property type="project" value="UniProtKB-KW"/>
</dbReference>
<dbReference type="InterPro" id="IPR043502">
    <property type="entry name" value="DNA/RNA_pol_sf"/>
</dbReference>
<organism evidence="5 6">
    <name type="scientific">Fusarium albosuccineum</name>
    <dbReference type="NCBI Taxonomy" id="1237068"/>
    <lineage>
        <taxon>Eukaryota</taxon>
        <taxon>Fungi</taxon>
        <taxon>Dikarya</taxon>
        <taxon>Ascomycota</taxon>
        <taxon>Pezizomycotina</taxon>
        <taxon>Sordariomycetes</taxon>
        <taxon>Hypocreomycetidae</taxon>
        <taxon>Hypocreales</taxon>
        <taxon>Nectriaceae</taxon>
        <taxon>Fusarium</taxon>
        <taxon>Fusarium decemcellulare species complex</taxon>
    </lineage>
</organism>
<dbReference type="InterPro" id="IPR005135">
    <property type="entry name" value="Endo/exonuclease/phosphatase"/>
</dbReference>
<dbReference type="EMBL" id="JAADYS010000145">
    <property type="protein sequence ID" value="KAF4471945.1"/>
    <property type="molecule type" value="Genomic_DNA"/>
</dbReference>
<dbReference type="CDD" id="cd01650">
    <property type="entry name" value="RT_nLTR_like"/>
    <property type="match status" value="1"/>
</dbReference>
<keyword evidence="6" id="KW-1185">Reference proteome</keyword>
<dbReference type="GO" id="GO:0005739">
    <property type="term" value="C:mitochondrion"/>
    <property type="evidence" value="ECO:0007669"/>
    <property type="project" value="UniProtKB-SubCell"/>
</dbReference>
<dbReference type="Pfam" id="PF00075">
    <property type="entry name" value="RNase_H"/>
    <property type="match status" value="1"/>
</dbReference>
<dbReference type="InterPro" id="IPR000477">
    <property type="entry name" value="RT_dom"/>
</dbReference>
<comment type="caution">
    <text evidence="5">The sequence shown here is derived from an EMBL/GenBank/DDBJ whole genome shotgun (WGS) entry which is preliminary data.</text>
</comment>
<dbReference type="GO" id="GO:0003676">
    <property type="term" value="F:nucleic acid binding"/>
    <property type="evidence" value="ECO:0007669"/>
    <property type="project" value="InterPro"/>
</dbReference>
<dbReference type="InterPro" id="IPR036691">
    <property type="entry name" value="Endo/exonu/phosph_ase_sf"/>
</dbReference>
<evidence type="ECO:0000313" key="6">
    <source>
        <dbReference type="Proteomes" id="UP000554235"/>
    </source>
</evidence>
<evidence type="ECO:0000259" key="3">
    <source>
        <dbReference type="PROSITE" id="PS50878"/>
    </source>
</evidence>
<evidence type="ECO:0000256" key="1">
    <source>
        <dbReference type="ARBA" id="ARBA00004173"/>
    </source>
</evidence>
<dbReference type="InterPro" id="IPR002156">
    <property type="entry name" value="RNaseH_domain"/>
</dbReference>
<evidence type="ECO:0000256" key="2">
    <source>
        <dbReference type="ARBA" id="ARBA00023128"/>
    </source>
</evidence>
<dbReference type="SUPFAM" id="SSF56219">
    <property type="entry name" value="DNase I-like"/>
    <property type="match status" value="1"/>
</dbReference>
<sequence>MALSLAYAGEYDVVLLQEPWVSSDSQEEHRTITHPAYDTYSPCLTWEEKTRPRVMTYLSRRGKLTADQLCPLQTRDALWIQIGDLVIVNFYRDAKDDTTTDFLLQWSIPNKCVIAGDFNSRHSMWQSADTYGRGNDIAAWSIDNALTLLNPHGVPTNPHGNTIDLAFSNIPSAEATVEDHLHTTSDHFTLAITIPTRPRVPAIPTRKKVDDDDRYLEALTEGVKAIDPSLPTDIPSLERRAKALIALFKYAIDASCKTTRRFAPQAPWWTLECAEAHLFYTAMRRVSTHDEIRRARIKLRKITRRAKRDYWRKKTEDLRRPDDIFKITQWTKGASQFRPPPLEHGGKVHETQLDRAEALREAILERCTSDDDISNPWEGDLAEKILINLSVTYEEAKDAATCAGNTSPGSDNITVDLLKMAWPVVGELVRQLYEQSILLGHYPECLKHAEVVMIPKVGKRDLSSPGSWRPISLLSCLGKGLERLLARRIAFAAIEHGILHPNQLGALPKRSALDLACALTHIIEQALQAGKVVTVAIADITGAFDATMKNRLVLRLRQQGWPAVMARWVLSFMTDRSATIRLQETLTEGKPLNCGLPQGSPISPILYLLYTQPIPFIGNERAPGTRAIKSRYVAKPAQRFGYADDTAMIRIGDTLEETAALATMDLKMLIDWGAENAISFNHKKTEVMHFSRKHNNDNPPIYHGDIPKRAEKAMRWLGVWFDRKLSFKEHVEKWTTKATKISNLLRRIANTQNGPPPEATRKAVKACVEPTLLYGSEVWYRGRNEEGSIQGTQYLLDRMHKTYMSSLRATAPVWKTTPLPAIYRESGLPPLDILIESHRRRFAARLQSIDSAHPLVQHLKPPDRGQTTRLQRTADLLPRSPRPLLLPRTPPSVHLYPSKETAAASFLDWQSQLPRRDLVVFSDGSMQDDGSVGFGYAIYRDGKKIRAGYEGLKSAEVYDAEVMGALAGLKRALITTTHPVRIHVCLDNVSVLEGLRGRPGDSSQAAFLEFQKLAKAHKGVGTRWCPGHTGIEGNEEADGYAKKGCSKEPLDLPPTLAFIRRIARAKTREEFSAWWATNMPEAYIPLGLKADLRCPKELTLPRTTLHHLLAARTQHGDFANYHERFNHPDAETDCSCGRRKNAYHIFYCRKVAPHERLRLAPSSLQAIHKAIGTNFKDFAKLAKGSSFFTEICPRRRASP</sequence>
<dbReference type="PANTHER" id="PTHR33481:SF1">
    <property type="entry name" value="ENDONUCLEASE_EXONUCLEASE_PHOSPHATASE DOMAIN-CONTAINING PROTEIN-RELATED"/>
    <property type="match status" value="1"/>
</dbReference>
<keyword evidence="5" id="KW-0695">RNA-directed DNA polymerase</keyword>
<reference evidence="5 6" key="1">
    <citation type="submission" date="2020-01" db="EMBL/GenBank/DDBJ databases">
        <title>Identification and distribution of gene clusters putatively required for synthesis of sphingolipid metabolism inhibitors in phylogenetically diverse species of the filamentous fungus Fusarium.</title>
        <authorList>
            <person name="Kim H.-S."/>
            <person name="Busman M."/>
            <person name="Brown D.W."/>
            <person name="Divon H."/>
            <person name="Uhlig S."/>
            <person name="Proctor R.H."/>
        </authorList>
    </citation>
    <scope>NUCLEOTIDE SEQUENCE [LARGE SCALE GENOMIC DNA]</scope>
    <source>
        <strain evidence="5 6">NRRL 20459</strain>
    </source>
</reference>
<dbReference type="InterPro" id="IPR012337">
    <property type="entry name" value="RNaseH-like_sf"/>
</dbReference>
<dbReference type="InterPro" id="IPR036397">
    <property type="entry name" value="RNaseH_sf"/>
</dbReference>
<dbReference type="SUPFAM" id="SSF56672">
    <property type="entry name" value="DNA/RNA polymerases"/>
    <property type="match status" value="1"/>
</dbReference>
<keyword evidence="5" id="KW-0548">Nucleotidyltransferase</keyword>
<evidence type="ECO:0000259" key="4">
    <source>
        <dbReference type="PROSITE" id="PS50879"/>
    </source>
</evidence>
<dbReference type="Proteomes" id="UP000554235">
    <property type="component" value="Unassembled WGS sequence"/>
</dbReference>
<accession>A0A8H4LNU6</accession>
<dbReference type="PANTHER" id="PTHR33481">
    <property type="entry name" value="REVERSE TRANSCRIPTASE"/>
    <property type="match status" value="1"/>
</dbReference>
<dbReference type="PROSITE" id="PS50879">
    <property type="entry name" value="RNASE_H_1"/>
    <property type="match status" value="1"/>
</dbReference>
<protein>
    <submittedName>
        <fullName evidence="5">Reverse transcriptase</fullName>
    </submittedName>
</protein>
<dbReference type="SUPFAM" id="SSF53098">
    <property type="entry name" value="Ribonuclease H-like"/>
    <property type="match status" value="1"/>
</dbReference>
<dbReference type="AlphaFoldDB" id="A0A8H4LNU6"/>
<evidence type="ECO:0000313" key="5">
    <source>
        <dbReference type="EMBL" id="KAF4471945.1"/>
    </source>
</evidence>
<gene>
    <name evidence="5" type="ORF">FALBO_1141</name>
</gene>
<dbReference type="GO" id="GO:0004523">
    <property type="term" value="F:RNA-DNA hybrid ribonuclease activity"/>
    <property type="evidence" value="ECO:0007669"/>
    <property type="project" value="InterPro"/>
</dbReference>
<dbReference type="Gene3D" id="3.30.420.10">
    <property type="entry name" value="Ribonuclease H-like superfamily/Ribonuclease H"/>
    <property type="match status" value="1"/>
</dbReference>
<comment type="subcellular location">
    <subcellularLocation>
        <location evidence="1">Mitochondrion</location>
    </subcellularLocation>
</comment>
<dbReference type="Gene3D" id="3.60.10.10">
    <property type="entry name" value="Endonuclease/exonuclease/phosphatase"/>
    <property type="match status" value="1"/>
</dbReference>
<dbReference type="CDD" id="cd09276">
    <property type="entry name" value="Rnase_HI_RT_non_LTR"/>
    <property type="match status" value="1"/>
</dbReference>
<dbReference type="PROSITE" id="PS50878">
    <property type="entry name" value="RT_POL"/>
    <property type="match status" value="1"/>
</dbReference>
<keyword evidence="2" id="KW-0496">Mitochondrion</keyword>
<dbReference type="Pfam" id="PF00078">
    <property type="entry name" value="RVT_1"/>
    <property type="match status" value="1"/>
</dbReference>
<feature type="domain" description="Reverse transcriptase" evidence="3">
    <location>
        <begin position="435"/>
        <end position="721"/>
    </location>
</feature>
<feature type="domain" description="RNase H type-1" evidence="4">
    <location>
        <begin position="914"/>
        <end position="1046"/>
    </location>
</feature>
<dbReference type="Pfam" id="PF14529">
    <property type="entry name" value="Exo_endo_phos_2"/>
    <property type="match status" value="1"/>
</dbReference>